<name>A0A7S6UI84_9GAMM</name>
<dbReference type="InterPro" id="IPR006694">
    <property type="entry name" value="Fatty_acid_hydroxylase"/>
</dbReference>
<evidence type="ECO:0000259" key="6">
    <source>
        <dbReference type="Pfam" id="PF04116"/>
    </source>
</evidence>
<dbReference type="GO" id="GO:0005506">
    <property type="term" value="F:iron ion binding"/>
    <property type="evidence" value="ECO:0007669"/>
    <property type="project" value="InterPro"/>
</dbReference>
<keyword evidence="4 5" id="KW-0472">Membrane</keyword>
<evidence type="ECO:0000313" key="7">
    <source>
        <dbReference type="EMBL" id="QOW20801.1"/>
    </source>
</evidence>
<proteinExistence type="predicted"/>
<comment type="subcellular location">
    <subcellularLocation>
        <location evidence="1">Membrane</location>
    </subcellularLocation>
</comment>
<evidence type="ECO:0000256" key="1">
    <source>
        <dbReference type="ARBA" id="ARBA00004370"/>
    </source>
</evidence>
<feature type="transmembrane region" description="Helical" evidence="5">
    <location>
        <begin position="6"/>
        <end position="30"/>
    </location>
</feature>
<protein>
    <submittedName>
        <fullName evidence="7">Sterol desaturase family protein</fullName>
    </submittedName>
</protein>
<accession>A0A7S6UI84</accession>
<evidence type="ECO:0000256" key="3">
    <source>
        <dbReference type="ARBA" id="ARBA00022989"/>
    </source>
</evidence>
<evidence type="ECO:0000256" key="2">
    <source>
        <dbReference type="ARBA" id="ARBA00022692"/>
    </source>
</evidence>
<organism evidence="7 8">
    <name type="scientific">Novilysobacter ciconiae</name>
    <dbReference type="NCBI Taxonomy" id="2781022"/>
    <lineage>
        <taxon>Bacteria</taxon>
        <taxon>Pseudomonadati</taxon>
        <taxon>Pseudomonadota</taxon>
        <taxon>Gammaproteobacteria</taxon>
        <taxon>Lysobacterales</taxon>
        <taxon>Lysobacteraceae</taxon>
        <taxon>Novilysobacter</taxon>
    </lineage>
</organism>
<evidence type="ECO:0000256" key="4">
    <source>
        <dbReference type="ARBA" id="ARBA00023136"/>
    </source>
</evidence>
<dbReference type="AlphaFoldDB" id="A0A7S6UI84"/>
<dbReference type="Proteomes" id="UP000594059">
    <property type="component" value="Chromosome"/>
</dbReference>
<dbReference type="InterPro" id="IPR050307">
    <property type="entry name" value="Sterol_Desaturase_Related"/>
</dbReference>
<keyword evidence="8" id="KW-1185">Reference proteome</keyword>
<reference evidence="7 8" key="1">
    <citation type="submission" date="2020-10" db="EMBL/GenBank/DDBJ databases">
        <title>complete genome sequencing of Lysobacter sp. H21R20.</title>
        <authorList>
            <person name="Bae J.-W."/>
            <person name="Lee S.-Y."/>
        </authorList>
    </citation>
    <scope>NUCLEOTIDE SEQUENCE [LARGE SCALE GENOMIC DNA]</scope>
    <source>
        <strain evidence="7 8">H21R20</strain>
    </source>
</reference>
<dbReference type="KEGG" id="lcic:INQ41_05840"/>
<dbReference type="GO" id="GO:0008610">
    <property type="term" value="P:lipid biosynthetic process"/>
    <property type="evidence" value="ECO:0007669"/>
    <property type="project" value="InterPro"/>
</dbReference>
<dbReference type="PANTHER" id="PTHR11863">
    <property type="entry name" value="STEROL DESATURASE"/>
    <property type="match status" value="1"/>
</dbReference>
<feature type="domain" description="Fatty acid hydroxylase" evidence="6">
    <location>
        <begin position="100"/>
        <end position="229"/>
    </location>
</feature>
<keyword evidence="2 5" id="KW-0812">Transmembrane</keyword>
<dbReference type="GO" id="GO:0016020">
    <property type="term" value="C:membrane"/>
    <property type="evidence" value="ECO:0007669"/>
    <property type="project" value="UniProtKB-SubCell"/>
</dbReference>
<evidence type="ECO:0000256" key="5">
    <source>
        <dbReference type="SAM" id="Phobius"/>
    </source>
</evidence>
<sequence>MTLPPWQVVLWATLYFAALYFLTGALTGWLTQSLLPRMGLGRVLDQRPLRPGQLRREIAESCGSILLFGFGALVPWWLLRSGLAGLATQTSAPRIGIEFAALFLWNELHFYLCHRLLHTRPLRRFHAHHHRSLTPTPFSTYAFHPVEALLLGSVPILPMLVHDFSPIALFGLPVMSIVLNNLGHANYEFSRRAPAGGPLAASRRHHLHHAVYHGNYGFLLDVFDRLAGTTIAAGAADHLAAPSSGKDSRE</sequence>
<dbReference type="Pfam" id="PF04116">
    <property type="entry name" value="FA_hydroxylase"/>
    <property type="match status" value="1"/>
</dbReference>
<dbReference type="GO" id="GO:0016491">
    <property type="term" value="F:oxidoreductase activity"/>
    <property type="evidence" value="ECO:0007669"/>
    <property type="project" value="InterPro"/>
</dbReference>
<keyword evidence="3 5" id="KW-1133">Transmembrane helix</keyword>
<evidence type="ECO:0000313" key="8">
    <source>
        <dbReference type="Proteomes" id="UP000594059"/>
    </source>
</evidence>
<gene>
    <name evidence="7" type="ORF">INQ41_05840</name>
</gene>
<dbReference type="EMBL" id="CP063656">
    <property type="protein sequence ID" value="QOW20801.1"/>
    <property type="molecule type" value="Genomic_DNA"/>
</dbReference>